<comment type="function">
    <text evidence="6">Required for high-level post-exponential phase expression of a series of secreted proteins.</text>
</comment>
<evidence type="ECO:0000313" key="11">
    <source>
        <dbReference type="Proteomes" id="UP000028542"/>
    </source>
</evidence>
<evidence type="ECO:0000256" key="3">
    <source>
        <dbReference type="ARBA" id="ARBA00023012"/>
    </source>
</evidence>
<evidence type="ECO:0000256" key="5">
    <source>
        <dbReference type="ARBA" id="ARBA00024867"/>
    </source>
</evidence>
<dbReference type="InterPro" id="IPR007492">
    <property type="entry name" value="LytTR_DNA-bd_dom"/>
</dbReference>
<dbReference type="STRING" id="318464.IO99_15310"/>
<evidence type="ECO:0000256" key="2">
    <source>
        <dbReference type="ARBA" id="ARBA00022490"/>
    </source>
</evidence>
<evidence type="ECO:0000256" key="4">
    <source>
        <dbReference type="ARBA" id="ARBA00023159"/>
    </source>
</evidence>
<dbReference type="eggNOG" id="COG3279">
    <property type="taxonomic scope" value="Bacteria"/>
</dbReference>
<proteinExistence type="predicted"/>
<evidence type="ECO:0000256" key="7">
    <source>
        <dbReference type="PROSITE-ProRule" id="PRU00169"/>
    </source>
</evidence>
<dbReference type="SMART" id="SM00448">
    <property type="entry name" value="REC"/>
    <property type="match status" value="1"/>
</dbReference>
<keyword evidence="11" id="KW-1185">Reference proteome</keyword>
<dbReference type="PROSITE" id="PS50110">
    <property type="entry name" value="RESPONSE_REGULATORY"/>
    <property type="match status" value="1"/>
</dbReference>
<organism evidence="10 11">
    <name type="scientific">Clostridium sulfidigenes</name>
    <dbReference type="NCBI Taxonomy" id="318464"/>
    <lineage>
        <taxon>Bacteria</taxon>
        <taxon>Bacillati</taxon>
        <taxon>Bacillota</taxon>
        <taxon>Clostridia</taxon>
        <taxon>Eubacteriales</taxon>
        <taxon>Clostridiaceae</taxon>
        <taxon>Clostridium</taxon>
    </lineage>
</organism>
<comment type="caution">
    <text evidence="10">The sequence shown here is derived from an EMBL/GenBank/DDBJ whole genome shotgun (WGS) entry which is preliminary data.</text>
</comment>
<name>A0A084J8K6_9CLOT</name>
<dbReference type="InterPro" id="IPR001789">
    <property type="entry name" value="Sig_transdc_resp-reg_receiver"/>
</dbReference>
<feature type="domain" description="Response regulatory" evidence="8">
    <location>
        <begin position="2"/>
        <end position="124"/>
    </location>
</feature>
<evidence type="ECO:0000313" key="10">
    <source>
        <dbReference type="EMBL" id="KEZ85290.1"/>
    </source>
</evidence>
<protein>
    <recommendedName>
        <fullName evidence="1">Stage 0 sporulation protein A homolog</fullName>
    </recommendedName>
</protein>
<dbReference type="Gene3D" id="2.40.50.1020">
    <property type="entry name" value="LytTr DNA-binding domain"/>
    <property type="match status" value="1"/>
</dbReference>
<dbReference type="PROSITE" id="PS50930">
    <property type="entry name" value="HTH_LYTTR"/>
    <property type="match status" value="1"/>
</dbReference>
<keyword evidence="2" id="KW-0963">Cytoplasm</keyword>
<reference evidence="10 11" key="1">
    <citation type="submission" date="2014-07" db="EMBL/GenBank/DDBJ databases">
        <title>Draft genome of Clostridium sulfidigenes 113A isolated from sediments associated with methane hydrate from Krishna Godavari basin.</title>
        <authorList>
            <person name="Honkalas V.S."/>
            <person name="Dabir A.P."/>
            <person name="Arora P."/>
            <person name="Dhakephalkar P.K."/>
        </authorList>
    </citation>
    <scope>NUCLEOTIDE SEQUENCE [LARGE SCALE GENOMIC DNA]</scope>
    <source>
        <strain evidence="10 11">113A</strain>
    </source>
</reference>
<evidence type="ECO:0000259" key="9">
    <source>
        <dbReference type="PROSITE" id="PS50930"/>
    </source>
</evidence>
<dbReference type="SUPFAM" id="SSF52172">
    <property type="entry name" value="CheY-like"/>
    <property type="match status" value="1"/>
</dbReference>
<dbReference type="AlphaFoldDB" id="A0A084J8K6"/>
<keyword evidence="7" id="KW-0597">Phosphoprotein</keyword>
<dbReference type="RefSeq" id="WP_035134724.1">
    <property type="nucleotide sequence ID" value="NZ_JPMD01000038.1"/>
</dbReference>
<dbReference type="GO" id="GO:0003677">
    <property type="term" value="F:DNA binding"/>
    <property type="evidence" value="ECO:0007669"/>
    <property type="project" value="InterPro"/>
</dbReference>
<sequence>MQLLLIEDDIIQSDNLSNLIKESYNNVELLTAHSFKESLKIINEKNIDLFFIDINLPDGSGIDIAKKIRAMEGYELKGIVFITSQGYQMVDAFKNIHCYDFLIKPFLIKPYSKEDIKRIIDVFMKENVKKNDNRKYSMITIESKITYKLYHDDIVFVEYIPRKCKIVTVKNGIIYAKLSLGKLLSMIESNSIVQCHKSFIVNTKYIKKIDKMYTKLWKVHFVNISEVIDLSISFSEKVFEILGYENEYK</sequence>
<dbReference type="Pfam" id="PF04397">
    <property type="entry name" value="LytTR"/>
    <property type="match status" value="1"/>
</dbReference>
<dbReference type="GO" id="GO:0000156">
    <property type="term" value="F:phosphorelay response regulator activity"/>
    <property type="evidence" value="ECO:0007669"/>
    <property type="project" value="InterPro"/>
</dbReference>
<comment type="function">
    <text evidence="5">May play the central regulatory role in sporulation. It may be an element of the effector pathway responsible for the activation of sporulation genes in response to nutritional stress. Spo0A may act in concert with spo0H (a sigma factor) to control the expression of some genes that are critical to the sporulation process.</text>
</comment>
<dbReference type="PANTHER" id="PTHR37299:SF3">
    <property type="entry name" value="STAGE 0 SPORULATION PROTEIN A HOMOLOG"/>
    <property type="match status" value="1"/>
</dbReference>
<evidence type="ECO:0000256" key="6">
    <source>
        <dbReference type="ARBA" id="ARBA00037164"/>
    </source>
</evidence>
<dbReference type="Gene3D" id="3.40.50.2300">
    <property type="match status" value="1"/>
</dbReference>
<dbReference type="SMART" id="SM00850">
    <property type="entry name" value="LytTR"/>
    <property type="match status" value="1"/>
</dbReference>
<dbReference type="Pfam" id="PF00072">
    <property type="entry name" value="Response_reg"/>
    <property type="match status" value="1"/>
</dbReference>
<keyword evidence="3" id="KW-0902">Two-component regulatory system</keyword>
<dbReference type="PANTHER" id="PTHR37299">
    <property type="entry name" value="TRANSCRIPTIONAL REGULATOR-RELATED"/>
    <property type="match status" value="1"/>
</dbReference>
<dbReference type="CDD" id="cd00156">
    <property type="entry name" value="REC"/>
    <property type="match status" value="1"/>
</dbReference>
<dbReference type="EMBL" id="JPMD01000038">
    <property type="protein sequence ID" value="KEZ85290.1"/>
    <property type="molecule type" value="Genomic_DNA"/>
</dbReference>
<feature type="domain" description="HTH LytTR-type" evidence="9">
    <location>
        <begin position="166"/>
        <end position="211"/>
    </location>
</feature>
<keyword evidence="4" id="KW-0010">Activator</keyword>
<evidence type="ECO:0000259" key="8">
    <source>
        <dbReference type="PROSITE" id="PS50110"/>
    </source>
</evidence>
<dbReference type="InterPro" id="IPR011006">
    <property type="entry name" value="CheY-like_superfamily"/>
</dbReference>
<gene>
    <name evidence="10" type="ORF">IO99_15310</name>
</gene>
<dbReference type="InterPro" id="IPR046947">
    <property type="entry name" value="LytR-like"/>
</dbReference>
<accession>A0A084J8K6</accession>
<dbReference type="Proteomes" id="UP000028542">
    <property type="component" value="Unassembled WGS sequence"/>
</dbReference>
<evidence type="ECO:0000256" key="1">
    <source>
        <dbReference type="ARBA" id="ARBA00018672"/>
    </source>
</evidence>
<feature type="modified residue" description="4-aspartylphosphate" evidence="7">
    <location>
        <position position="53"/>
    </location>
</feature>